<dbReference type="SUPFAM" id="SSF56024">
    <property type="entry name" value="Phospholipase D/nuclease"/>
    <property type="match status" value="2"/>
</dbReference>
<dbReference type="PANTHER" id="PTHR21248">
    <property type="entry name" value="CARDIOLIPIN SYNTHASE"/>
    <property type="match status" value="1"/>
</dbReference>
<gene>
    <name evidence="3" type="ORF">GCM10022278_35560</name>
</gene>
<keyword evidence="4" id="KW-1185">Reference proteome</keyword>
<proteinExistence type="predicted"/>
<name>A0ABP7Q342_9GAMM</name>
<dbReference type="CDD" id="cd09111">
    <property type="entry name" value="PLDc_ymdC_like_1"/>
    <property type="match status" value="1"/>
</dbReference>
<feature type="domain" description="PLD phosphodiesterase" evidence="2">
    <location>
        <begin position="155"/>
        <end position="182"/>
    </location>
</feature>
<dbReference type="CDD" id="cd09113">
    <property type="entry name" value="PLDc_ymdC_like_2"/>
    <property type="match status" value="1"/>
</dbReference>
<dbReference type="PROSITE" id="PS50035">
    <property type="entry name" value="PLD"/>
    <property type="match status" value="2"/>
</dbReference>
<evidence type="ECO:0000313" key="3">
    <source>
        <dbReference type="EMBL" id="GAA3975538.1"/>
    </source>
</evidence>
<protein>
    <submittedName>
        <fullName evidence="3">Phospholipase D family protein</fullName>
    </submittedName>
</protein>
<dbReference type="Proteomes" id="UP001501337">
    <property type="component" value="Unassembled WGS sequence"/>
</dbReference>
<evidence type="ECO:0000259" key="2">
    <source>
        <dbReference type="PROSITE" id="PS50035"/>
    </source>
</evidence>
<evidence type="ECO:0000256" key="1">
    <source>
        <dbReference type="SAM" id="SignalP"/>
    </source>
</evidence>
<dbReference type="InterPro" id="IPR001736">
    <property type="entry name" value="PLipase_D/transphosphatidylase"/>
</dbReference>
<feature type="chain" id="PRO_5046611205" evidence="1">
    <location>
        <begin position="26"/>
        <end position="504"/>
    </location>
</feature>
<dbReference type="SMART" id="SM00155">
    <property type="entry name" value="PLDc"/>
    <property type="match status" value="2"/>
</dbReference>
<dbReference type="EMBL" id="BAABBO010000018">
    <property type="protein sequence ID" value="GAA3975538.1"/>
    <property type="molecule type" value="Genomic_DNA"/>
</dbReference>
<dbReference type="PANTHER" id="PTHR21248:SF12">
    <property type="entry name" value="CARDIOLIPIN SYNTHASE C"/>
    <property type="match status" value="1"/>
</dbReference>
<keyword evidence="1" id="KW-0732">Signal</keyword>
<accession>A0ABP7Q342</accession>
<feature type="signal peptide" evidence="1">
    <location>
        <begin position="1"/>
        <end position="25"/>
    </location>
</feature>
<sequence length="504" mass="55638">MLPAHNVINLLARFMLCFLLANAYAATAAAELATTASTAAKSHPDQSGFHILDTGQEAFLYRAAMIDAAQSTIDAQYYIWNSDTSGVYLARRLLLAADRGVQVRVVLDDINLGGRDDVLALFAAHPNIDIRVYNPAPVRDGFGKWLSFLGDFDRLNRRMHNKSFIVDGAIGIIGGRNIGDEYFDEHATLNFRDRDVMAVGPIVDGFSANFEAFWESEWSRPVAELASEAASEAEYASRVAEARAQASDTAGLKLALPMGQDAGLEILAERIDKLVWAEADFIFEPPFTDPDEFPEELTAAAKALADAVRASESEVLIESAYFILDEAALANIRELNADPLRIAVLTNSLASNDVVPNHAGYARWRPEVLEHGFELFELRPDAEACTVWVAYEEFCADGDIGLHSKTAVFDRKVLYVGSFNANLRAMYLNGETVLLIRSPELAAEVAASIETGMTRANSWQVELDEDGDLQWQGQTQTLSSEPDTDWWLRTKAWMISLLPIEDYL</sequence>
<reference evidence="4" key="1">
    <citation type="journal article" date="2019" name="Int. J. Syst. Evol. Microbiol.">
        <title>The Global Catalogue of Microorganisms (GCM) 10K type strain sequencing project: providing services to taxonomists for standard genome sequencing and annotation.</title>
        <authorList>
            <consortium name="The Broad Institute Genomics Platform"/>
            <consortium name="The Broad Institute Genome Sequencing Center for Infectious Disease"/>
            <person name="Wu L."/>
            <person name="Ma J."/>
        </authorList>
    </citation>
    <scope>NUCLEOTIDE SEQUENCE [LARGE SCALE GENOMIC DNA]</scope>
    <source>
        <strain evidence="4">JCM 17555</strain>
    </source>
</reference>
<feature type="domain" description="PLD phosphodiesterase" evidence="2">
    <location>
        <begin position="398"/>
        <end position="425"/>
    </location>
</feature>
<dbReference type="Pfam" id="PF13091">
    <property type="entry name" value="PLDc_2"/>
    <property type="match status" value="2"/>
</dbReference>
<organism evidence="3 4">
    <name type="scientific">Allohahella marinimesophila</name>
    <dbReference type="NCBI Taxonomy" id="1054972"/>
    <lineage>
        <taxon>Bacteria</taxon>
        <taxon>Pseudomonadati</taxon>
        <taxon>Pseudomonadota</taxon>
        <taxon>Gammaproteobacteria</taxon>
        <taxon>Oceanospirillales</taxon>
        <taxon>Hahellaceae</taxon>
        <taxon>Allohahella</taxon>
    </lineage>
</organism>
<dbReference type="InterPro" id="IPR025202">
    <property type="entry name" value="PLD-like_dom"/>
</dbReference>
<dbReference type="Gene3D" id="3.30.870.10">
    <property type="entry name" value="Endonuclease Chain A"/>
    <property type="match status" value="2"/>
</dbReference>
<evidence type="ECO:0000313" key="4">
    <source>
        <dbReference type="Proteomes" id="UP001501337"/>
    </source>
</evidence>
<comment type="caution">
    <text evidence="3">The sequence shown here is derived from an EMBL/GenBank/DDBJ whole genome shotgun (WGS) entry which is preliminary data.</text>
</comment>